<dbReference type="RefSeq" id="WP_408156855.1">
    <property type="nucleotide sequence ID" value="NZ_JAQQCL010000035.1"/>
</dbReference>
<accession>A0ABW9EPD6</accession>
<dbReference type="EMBL" id="JAQQCL010000035">
    <property type="protein sequence ID" value="MFM0720843.1"/>
    <property type="molecule type" value="Genomic_DNA"/>
</dbReference>
<dbReference type="Gene3D" id="2.50.20.10">
    <property type="entry name" value="Lipoprotein localisation LolA/LolB/LppX"/>
    <property type="match status" value="1"/>
</dbReference>
<keyword evidence="3" id="KW-1185">Reference proteome</keyword>
<dbReference type="Pfam" id="PF09865">
    <property type="entry name" value="DUF2092"/>
    <property type="match status" value="1"/>
</dbReference>
<sequence>MGQPDFPFGQYRIPPYPFARMPPTFVYMCIANCRDARAIATPSGLCGMSLTNRERRMKKRVLAVLVVAGTIFMPHVEAQTTPASETGMPANPVDPAAVQALQKMGAHLQSLKRFRVSTELTGERVLEDGQKLQHTATAQLDVDRPNRMRASMSSARSEREIFYDGKTVTFYSPQQKYYSSVAFNGNLDSLVEKIRARYGVEIPLADLFVWGTPDAPTDQFESAMYAGQDYIGHDITDHYAFRQKNADWQIWITAGANPLPRKLVITRRDDDARPQSVSILDWTTSPNFKDSVFTFRPPEGAKKIEIVPVGAKQE</sequence>
<dbReference type="Proteomes" id="UP001629392">
    <property type="component" value="Unassembled WGS sequence"/>
</dbReference>
<evidence type="ECO:0000256" key="1">
    <source>
        <dbReference type="ARBA" id="ARBA00022729"/>
    </source>
</evidence>
<dbReference type="SUPFAM" id="SSF89392">
    <property type="entry name" value="Prokaryotic lipoproteins and lipoprotein localization factors"/>
    <property type="match status" value="1"/>
</dbReference>
<evidence type="ECO:0000313" key="3">
    <source>
        <dbReference type="Proteomes" id="UP001629392"/>
    </source>
</evidence>
<proteinExistence type="predicted"/>
<organism evidence="2 3">
    <name type="scientific">Paraburkholderia strydomiana</name>
    <dbReference type="NCBI Taxonomy" id="1245417"/>
    <lineage>
        <taxon>Bacteria</taxon>
        <taxon>Pseudomonadati</taxon>
        <taxon>Pseudomonadota</taxon>
        <taxon>Betaproteobacteria</taxon>
        <taxon>Burkholderiales</taxon>
        <taxon>Burkholderiaceae</taxon>
        <taxon>Paraburkholderia</taxon>
    </lineage>
</organism>
<evidence type="ECO:0000313" key="2">
    <source>
        <dbReference type="EMBL" id="MFM0720843.1"/>
    </source>
</evidence>
<gene>
    <name evidence="2" type="ORF">PQQ73_31495</name>
</gene>
<name>A0ABW9EPD6_9BURK</name>
<keyword evidence="1" id="KW-0732">Signal</keyword>
<reference evidence="2 3" key="1">
    <citation type="journal article" date="2024" name="Chem. Sci.">
        <title>Discovery of megapolipeptins by genome mining of a Burkholderiales bacteria collection.</title>
        <authorList>
            <person name="Paulo B.S."/>
            <person name="Recchia M.J.J."/>
            <person name="Lee S."/>
            <person name="Fergusson C.H."/>
            <person name="Romanowski S.B."/>
            <person name="Hernandez A."/>
            <person name="Krull N."/>
            <person name="Liu D.Y."/>
            <person name="Cavanagh H."/>
            <person name="Bos A."/>
            <person name="Gray C.A."/>
            <person name="Murphy B.T."/>
            <person name="Linington R.G."/>
            <person name="Eustaquio A.S."/>
        </authorList>
    </citation>
    <scope>NUCLEOTIDE SEQUENCE [LARGE SCALE GENOMIC DNA]</scope>
    <source>
        <strain evidence="2 3">RL17-350-BIC-E</strain>
    </source>
</reference>
<dbReference type="InterPro" id="IPR019207">
    <property type="entry name" value="DUF2092"/>
</dbReference>
<comment type="caution">
    <text evidence="2">The sequence shown here is derived from an EMBL/GenBank/DDBJ whole genome shotgun (WGS) entry which is preliminary data.</text>
</comment>
<protein>
    <submittedName>
        <fullName evidence="2">DUF2092 domain-containing protein</fullName>
    </submittedName>
</protein>
<dbReference type="InterPro" id="IPR029046">
    <property type="entry name" value="LolA/LolB/LppX"/>
</dbReference>